<dbReference type="KEGG" id="cser:CCO03_12010"/>
<keyword evidence="6" id="KW-1185">Reference proteome</keyword>
<evidence type="ECO:0000256" key="3">
    <source>
        <dbReference type="ARBA" id="ARBA00023163"/>
    </source>
</evidence>
<dbReference type="SUPFAM" id="SSF51206">
    <property type="entry name" value="cAMP-binding domain-like"/>
    <property type="match status" value="1"/>
</dbReference>
<sequence length="239" mass="26399">MHLDPPFPTRQPLDWRDLRPVALFQALSDAQLQDLAAHVRWMRLGAGQTLVDAAEDDAVNLVVRGALGLFFFGSNGRELQLGQLSEGRLLRNVQPMKALGLHLTLVAEADTVVARIPHDEMEAVCLREPQVLMALMQLVQDAAWMLVTRVLSLGALNVADRLRVHLLSLALQAGVQHNQAVLNPAPRQTQLAALLACSREEVARDMARLKRLGWLRRESGQLILTDVQALRASVGVTDR</sequence>
<dbReference type="GO" id="GO:0006355">
    <property type="term" value="P:regulation of DNA-templated transcription"/>
    <property type="evidence" value="ECO:0007669"/>
    <property type="project" value="InterPro"/>
</dbReference>
<gene>
    <name evidence="5" type="ORF">CCO03_12010</name>
</gene>
<dbReference type="OrthoDB" id="8565101at2"/>
<evidence type="ECO:0000256" key="2">
    <source>
        <dbReference type="ARBA" id="ARBA00023125"/>
    </source>
</evidence>
<dbReference type="CDD" id="cd00038">
    <property type="entry name" value="CAP_ED"/>
    <property type="match status" value="1"/>
</dbReference>
<keyword evidence="2" id="KW-0238">DNA-binding</keyword>
<evidence type="ECO:0000313" key="6">
    <source>
        <dbReference type="Proteomes" id="UP000196138"/>
    </source>
</evidence>
<accession>A0A1Y0EPI3</accession>
<dbReference type="Proteomes" id="UP000196138">
    <property type="component" value="Chromosome"/>
</dbReference>
<dbReference type="InterPro" id="IPR018490">
    <property type="entry name" value="cNMP-bd_dom_sf"/>
</dbReference>
<keyword evidence="1" id="KW-0805">Transcription regulation</keyword>
<dbReference type="Gene3D" id="1.10.10.10">
    <property type="entry name" value="Winged helix-like DNA-binding domain superfamily/Winged helix DNA-binding domain"/>
    <property type="match status" value="1"/>
</dbReference>
<dbReference type="AlphaFoldDB" id="A0A1Y0EPI3"/>
<protein>
    <recommendedName>
        <fullName evidence="4">HTH crp-type domain-containing protein</fullName>
    </recommendedName>
</protein>
<dbReference type="GO" id="GO:0003677">
    <property type="term" value="F:DNA binding"/>
    <property type="evidence" value="ECO:0007669"/>
    <property type="project" value="UniProtKB-KW"/>
</dbReference>
<dbReference type="InterPro" id="IPR036388">
    <property type="entry name" value="WH-like_DNA-bd_sf"/>
</dbReference>
<name>A0A1Y0EPI3_9BURK</name>
<dbReference type="Pfam" id="PF13545">
    <property type="entry name" value="HTH_Crp_2"/>
    <property type="match status" value="1"/>
</dbReference>
<dbReference type="SMART" id="SM00419">
    <property type="entry name" value="HTH_CRP"/>
    <property type="match status" value="1"/>
</dbReference>
<dbReference type="InterPro" id="IPR012318">
    <property type="entry name" value="HTH_CRP"/>
</dbReference>
<evidence type="ECO:0000259" key="4">
    <source>
        <dbReference type="SMART" id="SM00419"/>
    </source>
</evidence>
<proteinExistence type="predicted"/>
<dbReference type="RefSeq" id="WP_087281345.1">
    <property type="nucleotide sequence ID" value="NZ_CP021455.1"/>
</dbReference>
<dbReference type="Gene3D" id="2.60.120.10">
    <property type="entry name" value="Jelly Rolls"/>
    <property type="match status" value="1"/>
</dbReference>
<dbReference type="InterPro" id="IPR036390">
    <property type="entry name" value="WH_DNA-bd_sf"/>
</dbReference>
<feature type="domain" description="HTH crp-type" evidence="4">
    <location>
        <begin position="178"/>
        <end position="226"/>
    </location>
</feature>
<dbReference type="InterPro" id="IPR014710">
    <property type="entry name" value="RmlC-like_jellyroll"/>
</dbReference>
<dbReference type="InterPro" id="IPR000595">
    <property type="entry name" value="cNMP-bd_dom"/>
</dbReference>
<dbReference type="EMBL" id="CP021455">
    <property type="protein sequence ID" value="ARU05311.1"/>
    <property type="molecule type" value="Genomic_DNA"/>
</dbReference>
<keyword evidence="3" id="KW-0804">Transcription</keyword>
<organism evidence="5 6">
    <name type="scientific">Comamonas serinivorans</name>
    <dbReference type="NCBI Taxonomy" id="1082851"/>
    <lineage>
        <taxon>Bacteria</taxon>
        <taxon>Pseudomonadati</taxon>
        <taxon>Pseudomonadota</taxon>
        <taxon>Betaproteobacteria</taxon>
        <taxon>Burkholderiales</taxon>
        <taxon>Comamonadaceae</taxon>
        <taxon>Comamonas</taxon>
    </lineage>
</organism>
<reference evidence="5 6" key="1">
    <citation type="submission" date="2017-05" db="EMBL/GenBank/DDBJ databases">
        <authorList>
            <person name="Song R."/>
            <person name="Chenine A.L."/>
            <person name="Ruprecht R.M."/>
        </authorList>
    </citation>
    <scope>NUCLEOTIDE SEQUENCE [LARGE SCALE GENOMIC DNA]</scope>
    <source>
        <strain evidence="5 6">DSM 26136</strain>
    </source>
</reference>
<dbReference type="SUPFAM" id="SSF46785">
    <property type="entry name" value="Winged helix' DNA-binding domain"/>
    <property type="match status" value="1"/>
</dbReference>
<evidence type="ECO:0000256" key="1">
    <source>
        <dbReference type="ARBA" id="ARBA00023015"/>
    </source>
</evidence>
<evidence type="ECO:0000313" key="5">
    <source>
        <dbReference type="EMBL" id="ARU05311.1"/>
    </source>
</evidence>